<dbReference type="Proteomes" id="UP000007431">
    <property type="component" value="Unassembled WGS sequence"/>
</dbReference>
<dbReference type="RefSeq" id="XP_003028766.1">
    <property type="nucleotide sequence ID" value="XM_003028720.1"/>
</dbReference>
<dbReference type="VEuPathDB" id="FungiDB:SCHCODRAFT_02751426"/>
<evidence type="ECO:0000313" key="3">
    <source>
        <dbReference type="Proteomes" id="UP000007431"/>
    </source>
</evidence>
<name>D8QEJ6_SCHCM</name>
<keyword evidence="3" id="KW-1185">Reference proteome</keyword>
<feature type="non-terminal residue" evidence="2">
    <location>
        <position position="177"/>
    </location>
</feature>
<dbReference type="GeneID" id="9596963"/>
<feature type="compositionally biased region" description="Basic and acidic residues" evidence="1">
    <location>
        <begin position="82"/>
        <end position="105"/>
    </location>
</feature>
<gene>
    <name evidence="2" type="ORF">SCHCODRAFT_112280</name>
</gene>
<protein>
    <submittedName>
        <fullName evidence="2">Uncharacterized protein</fullName>
    </submittedName>
</protein>
<organism evidence="3">
    <name type="scientific">Schizophyllum commune (strain H4-8 / FGSC 9210)</name>
    <name type="common">Split gill fungus</name>
    <dbReference type="NCBI Taxonomy" id="578458"/>
    <lineage>
        <taxon>Eukaryota</taxon>
        <taxon>Fungi</taxon>
        <taxon>Dikarya</taxon>
        <taxon>Basidiomycota</taxon>
        <taxon>Agaricomycotina</taxon>
        <taxon>Agaricomycetes</taxon>
        <taxon>Agaricomycetidae</taxon>
        <taxon>Agaricales</taxon>
        <taxon>Schizophyllaceae</taxon>
        <taxon>Schizophyllum</taxon>
    </lineage>
</organism>
<dbReference type="OrthoDB" id="10346660at2759"/>
<dbReference type="KEGG" id="scm:SCHCO_02751426"/>
<dbReference type="InParanoid" id="D8QEJ6"/>
<sequence>MPSYLHPASMHCAPHAQDRGANVPAHPNSRELAAPTHIYFCTESQSCIPPQSRAYHLDSLPYTRSRDPRSMTTSELPAYTKAWEERERRGSVDSMRSDTSEDGPREPGSSSVPWLAYQPPQHAADEPLKSAPAYDGWYRDVVERLAAGGSLDAPEFAAILAKEVDATHALVPVGERN</sequence>
<reference evidence="2 3" key="1">
    <citation type="journal article" date="2010" name="Nat. Biotechnol.">
        <title>Genome sequence of the model mushroom Schizophyllum commune.</title>
        <authorList>
            <person name="Ohm R.A."/>
            <person name="de Jong J.F."/>
            <person name="Lugones L.G."/>
            <person name="Aerts A."/>
            <person name="Kothe E."/>
            <person name="Stajich J.E."/>
            <person name="de Vries R.P."/>
            <person name="Record E."/>
            <person name="Levasseur A."/>
            <person name="Baker S.E."/>
            <person name="Bartholomew K.A."/>
            <person name="Coutinho P.M."/>
            <person name="Erdmann S."/>
            <person name="Fowler T.J."/>
            <person name="Gathman A.C."/>
            <person name="Lombard V."/>
            <person name="Henrissat B."/>
            <person name="Knabe N."/>
            <person name="Kuees U."/>
            <person name="Lilly W.W."/>
            <person name="Lindquist E."/>
            <person name="Lucas S."/>
            <person name="Magnuson J.K."/>
            <person name="Piumi F."/>
            <person name="Raudaskoski M."/>
            <person name="Salamov A."/>
            <person name="Schmutz J."/>
            <person name="Schwarze F.W.M.R."/>
            <person name="vanKuyk P.A."/>
            <person name="Horton J.S."/>
            <person name="Grigoriev I.V."/>
            <person name="Woesten H.A.B."/>
        </authorList>
    </citation>
    <scope>NUCLEOTIDE SEQUENCE [LARGE SCALE GENOMIC DNA]</scope>
    <source>
        <strain evidence="3">H4-8 / FGSC 9210</strain>
    </source>
</reference>
<feature type="region of interest" description="Disordered" evidence="1">
    <location>
        <begin position="59"/>
        <end position="128"/>
    </location>
</feature>
<dbReference type="EMBL" id="GL377310">
    <property type="protein sequence ID" value="EFI93863.1"/>
    <property type="molecule type" value="Genomic_DNA"/>
</dbReference>
<accession>D8QEJ6</accession>
<feature type="region of interest" description="Disordered" evidence="1">
    <location>
        <begin position="1"/>
        <end position="29"/>
    </location>
</feature>
<evidence type="ECO:0000256" key="1">
    <source>
        <dbReference type="SAM" id="MobiDB-lite"/>
    </source>
</evidence>
<dbReference type="AlphaFoldDB" id="D8QEJ6"/>
<dbReference type="HOGENOM" id="CLU_1518717_0_0_1"/>
<proteinExistence type="predicted"/>
<evidence type="ECO:0000313" key="2">
    <source>
        <dbReference type="EMBL" id="EFI93863.1"/>
    </source>
</evidence>